<dbReference type="InterPro" id="IPR011761">
    <property type="entry name" value="ATP-grasp"/>
</dbReference>
<name>A0ABS0CXC0_9NOCA</name>
<keyword evidence="4" id="KW-1185">Reference proteome</keyword>
<feature type="domain" description="ATP-grasp" evidence="2">
    <location>
        <begin position="116"/>
        <end position="327"/>
    </location>
</feature>
<dbReference type="EMBL" id="JADLQX010000013">
    <property type="protein sequence ID" value="MBF6299458.1"/>
    <property type="molecule type" value="Genomic_DNA"/>
</dbReference>
<protein>
    <submittedName>
        <fullName evidence="3">ATP-grasp domain-containing protein</fullName>
    </submittedName>
</protein>
<accession>A0ABS0CXC0</accession>
<dbReference type="InterPro" id="IPR026838">
    <property type="entry name" value="YheC/D"/>
</dbReference>
<keyword evidence="1" id="KW-0547">Nucleotide-binding</keyword>
<evidence type="ECO:0000313" key="3">
    <source>
        <dbReference type="EMBL" id="MBF6299458.1"/>
    </source>
</evidence>
<sequence length="346" mass="37916">MQMFDLIVLTELAGSGRPFGKQTNFFADLEKMATESGYRLGIGDVSSLRAFDTTLDVYAANSEFTARSVGRAYYNRAISSDAMNRQVGQYAGVLGSAILFNGIASVEAMQDKYYCSLLFDSSGIPVPMSMFTSEINGRLDRLVDFGDSLVLKPRSGMQGEGIQFVEREGNQLMAGDECYAIEDLPTLFPNHIVQQNVRPASGFEVRTLVQFEGNGYNAVASYVKDSPARSVANLSRGARARSPREVHPALDAKTIDTIENNAVAAVEAVRTASSDNRLFEAGVDQIVDDSGRCWIIEINGRPGRFGLSLVAKYSGLATERDRYRAMRQKSLWNIIQYGLRISGSAE</sequence>
<dbReference type="Proteomes" id="UP000702209">
    <property type="component" value="Unassembled WGS sequence"/>
</dbReference>
<evidence type="ECO:0000313" key="4">
    <source>
        <dbReference type="Proteomes" id="UP000702209"/>
    </source>
</evidence>
<keyword evidence="1" id="KW-0067">ATP-binding</keyword>
<evidence type="ECO:0000259" key="2">
    <source>
        <dbReference type="PROSITE" id="PS50975"/>
    </source>
</evidence>
<dbReference type="PROSITE" id="PS50975">
    <property type="entry name" value="ATP_GRASP"/>
    <property type="match status" value="1"/>
</dbReference>
<proteinExistence type="predicted"/>
<dbReference type="Pfam" id="PF14398">
    <property type="entry name" value="ATPgrasp_YheCD"/>
    <property type="match status" value="1"/>
</dbReference>
<reference evidence="3 4" key="1">
    <citation type="submission" date="2020-10" db="EMBL/GenBank/DDBJ databases">
        <title>Identification of Nocardia species via Next-generation sequencing and recognition of intraspecies genetic diversity.</title>
        <authorList>
            <person name="Li P."/>
            <person name="Li P."/>
            <person name="Lu B."/>
        </authorList>
    </citation>
    <scope>NUCLEOTIDE SEQUENCE [LARGE SCALE GENOMIC DNA]</scope>
    <source>
        <strain evidence="3 4">BJ06-0157</strain>
    </source>
</reference>
<gene>
    <name evidence="3" type="ORF">IU459_18195</name>
</gene>
<evidence type="ECO:0000256" key="1">
    <source>
        <dbReference type="PROSITE-ProRule" id="PRU00409"/>
    </source>
</evidence>
<comment type="caution">
    <text evidence="3">The sequence shown here is derived from an EMBL/GenBank/DDBJ whole genome shotgun (WGS) entry which is preliminary data.</text>
</comment>
<organism evidence="3 4">
    <name type="scientific">Nocardia amamiensis</name>
    <dbReference type="NCBI Taxonomy" id="404578"/>
    <lineage>
        <taxon>Bacteria</taxon>
        <taxon>Bacillati</taxon>
        <taxon>Actinomycetota</taxon>
        <taxon>Actinomycetes</taxon>
        <taxon>Mycobacteriales</taxon>
        <taxon>Nocardiaceae</taxon>
        <taxon>Nocardia</taxon>
    </lineage>
</organism>
<dbReference type="Gene3D" id="3.30.470.20">
    <property type="entry name" value="ATP-grasp fold, B domain"/>
    <property type="match status" value="1"/>
</dbReference>
<dbReference type="SUPFAM" id="SSF56059">
    <property type="entry name" value="Glutathione synthetase ATP-binding domain-like"/>
    <property type="match status" value="1"/>
</dbReference>